<comment type="caution">
    <text evidence="2">The sequence shown here is derived from an EMBL/GenBank/DDBJ whole genome shotgun (WGS) entry which is preliminary data.</text>
</comment>
<name>A0ABW9RTH6_9BACT</name>
<organism evidence="2 3">
    <name type="scientific">Fulvivirga kasyanovii</name>
    <dbReference type="NCBI Taxonomy" id="396812"/>
    <lineage>
        <taxon>Bacteria</taxon>
        <taxon>Pseudomonadati</taxon>
        <taxon>Bacteroidota</taxon>
        <taxon>Cytophagia</taxon>
        <taxon>Cytophagales</taxon>
        <taxon>Fulvivirgaceae</taxon>
        <taxon>Fulvivirga</taxon>
    </lineage>
</organism>
<evidence type="ECO:0000259" key="1">
    <source>
        <dbReference type="Pfam" id="PF05117"/>
    </source>
</evidence>
<gene>
    <name evidence="2" type="ORF">E1163_21100</name>
</gene>
<evidence type="ECO:0000313" key="2">
    <source>
        <dbReference type="EMBL" id="MTI27467.1"/>
    </source>
</evidence>
<reference evidence="2 3" key="1">
    <citation type="submission" date="2019-02" db="EMBL/GenBank/DDBJ databases">
        <authorList>
            <person name="Goldberg S.R."/>
            <person name="Haltli B.A."/>
            <person name="Correa H."/>
            <person name="Russell K.G."/>
        </authorList>
    </citation>
    <scope>NUCLEOTIDE SEQUENCE [LARGE SCALE GENOMIC DNA]</scope>
    <source>
        <strain evidence="2 3">JCM 16186</strain>
    </source>
</reference>
<accession>A0ABW9RTH6</accession>
<dbReference type="InterPro" id="IPR016097">
    <property type="entry name" value="DUF695"/>
</dbReference>
<dbReference type="EMBL" id="SMLW01000629">
    <property type="protein sequence ID" value="MTI27467.1"/>
    <property type="molecule type" value="Genomic_DNA"/>
</dbReference>
<feature type="domain" description="DUF695" evidence="1">
    <location>
        <begin position="242"/>
        <end position="356"/>
    </location>
</feature>
<protein>
    <submittedName>
        <fullName evidence="2">DUF695 domain-containing protein</fullName>
    </submittedName>
</protein>
<dbReference type="Proteomes" id="UP000798808">
    <property type="component" value="Unassembled WGS sequence"/>
</dbReference>
<dbReference type="RefSeq" id="WP_155174466.1">
    <property type="nucleotide sequence ID" value="NZ_BAAAFL010000027.1"/>
</dbReference>
<evidence type="ECO:0000313" key="3">
    <source>
        <dbReference type="Proteomes" id="UP000798808"/>
    </source>
</evidence>
<sequence>MKALKNLFRKKEKPTISYQDFWYWFEINEERFYNVLQQGKNIEKGFFKELSSKLGELKDGYYFLAGMYNDHTAELILTADGDVSNIIFVEELVDTAPEISRWKFTALKPAMDIKDVNIEMADIKFNTGNINFYANESPDYPDEINITIVHDDFREDNRDIIANGVYIFLDNYLGELNFVTSIDKLDFATQQNIKGELVPVDKLKDYLNWRQKEFIEKYEGTRYNTEKDSYSAMEGRRENGNPVLAIINADLLRWENKASHRWILNIVMSFKAENNGMPDADTYDLLNEIEEEVMGELKDFDGYLNLGRQTAEGQRDIFFACKDFRKPSKVLPQIQTKYGNELGIDFTIFKDKYWQVMEGYR</sequence>
<dbReference type="Pfam" id="PF05117">
    <property type="entry name" value="DUF695"/>
    <property type="match status" value="1"/>
</dbReference>
<proteinExistence type="predicted"/>
<keyword evidence="3" id="KW-1185">Reference proteome</keyword>